<accession>A0A2N7IE96</accession>
<dbReference type="AlphaFoldDB" id="A0A2N7IE96"/>
<organism evidence="1 2">
    <name type="scientific">Vibrio lentus</name>
    <dbReference type="NCBI Taxonomy" id="136468"/>
    <lineage>
        <taxon>Bacteria</taxon>
        <taxon>Pseudomonadati</taxon>
        <taxon>Pseudomonadota</taxon>
        <taxon>Gammaproteobacteria</taxon>
        <taxon>Vibrionales</taxon>
        <taxon>Vibrionaceae</taxon>
        <taxon>Vibrio</taxon>
    </lineage>
</organism>
<comment type="caution">
    <text evidence="1">The sequence shown here is derived from an EMBL/GenBank/DDBJ whole genome shotgun (WGS) entry which is preliminary data.</text>
</comment>
<evidence type="ECO:0000313" key="1">
    <source>
        <dbReference type="EMBL" id="PML55298.1"/>
    </source>
</evidence>
<proteinExistence type="predicted"/>
<dbReference type="EMBL" id="MCYL01000024">
    <property type="protein sequence ID" value="PML55298.1"/>
    <property type="molecule type" value="Genomic_DNA"/>
</dbReference>
<dbReference type="Proteomes" id="UP000235746">
    <property type="component" value="Unassembled WGS sequence"/>
</dbReference>
<sequence length="98" mass="11086">MKMIIKNTTTGTAWNLPDGTNMPKGQYVDLSYVETLHDELKVDIKRDIKANDAKPHMNEALGMRHTFIVEKQSVYTKDARTVLQVCHKRAKGKKSKGA</sequence>
<name>A0A2N7IE96_9VIBR</name>
<reference evidence="2" key="1">
    <citation type="submission" date="2016-07" db="EMBL/GenBank/DDBJ databases">
        <title>Nontailed viruses are major unrecognized killers of bacteria in the ocean.</title>
        <authorList>
            <person name="Kauffman K."/>
            <person name="Hussain F."/>
            <person name="Yang J."/>
            <person name="Arevalo P."/>
            <person name="Brown J."/>
            <person name="Cutler M."/>
            <person name="Kelly L."/>
            <person name="Polz M.F."/>
        </authorList>
    </citation>
    <scope>NUCLEOTIDE SEQUENCE [LARGE SCALE GENOMIC DNA]</scope>
    <source>
        <strain evidence="2">10N.261.51.B8</strain>
    </source>
</reference>
<protein>
    <submittedName>
        <fullName evidence="1">Uncharacterized protein</fullName>
    </submittedName>
</protein>
<dbReference type="RefSeq" id="WP_102578756.1">
    <property type="nucleotide sequence ID" value="NZ_MCYL01000024.1"/>
</dbReference>
<gene>
    <name evidence="1" type="ORF">BCT74_08190</name>
</gene>
<evidence type="ECO:0000313" key="2">
    <source>
        <dbReference type="Proteomes" id="UP000235746"/>
    </source>
</evidence>